<dbReference type="InterPro" id="IPR026444">
    <property type="entry name" value="Secre_tail"/>
</dbReference>
<evidence type="ECO:0000259" key="6">
    <source>
        <dbReference type="Pfam" id="PF00082"/>
    </source>
</evidence>
<proteinExistence type="inferred from homology"/>
<evidence type="ECO:0000259" key="9">
    <source>
        <dbReference type="Pfam" id="PF20009"/>
    </source>
</evidence>
<dbReference type="NCBIfam" id="TIGR04183">
    <property type="entry name" value="Por_Secre_tail"/>
    <property type="match status" value="1"/>
</dbReference>
<dbReference type="InterPro" id="IPR036852">
    <property type="entry name" value="Peptidase_S8/S53_dom_sf"/>
</dbReference>
<feature type="active site" description="Charge relay system" evidence="4">
    <location>
        <position position="252"/>
    </location>
</feature>
<feature type="active site" description="Charge relay system" evidence="4">
    <location>
        <position position="464"/>
    </location>
</feature>
<dbReference type="SUPFAM" id="SSF81296">
    <property type="entry name" value="E set domains"/>
    <property type="match status" value="1"/>
</dbReference>
<evidence type="ECO:0000256" key="4">
    <source>
        <dbReference type="PROSITE-ProRule" id="PRU01240"/>
    </source>
</evidence>
<dbReference type="InterPro" id="IPR013783">
    <property type="entry name" value="Ig-like_fold"/>
</dbReference>
<keyword evidence="1 4" id="KW-0645">Protease</keyword>
<dbReference type="InterPro" id="IPR000209">
    <property type="entry name" value="Peptidase_S8/S53_dom"/>
</dbReference>
<dbReference type="Pfam" id="PF18962">
    <property type="entry name" value="Por_Secre_tail"/>
    <property type="match status" value="1"/>
</dbReference>
<evidence type="ECO:0000256" key="5">
    <source>
        <dbReference type="SAM" id="SignalP"/>
    </source>
</evidence>
<accession>A0A7L7L6E0</accession>
<feature type="active site" description="Charge relay system" evidence="4">
    <location>
        <position position="289"/>
    </location>
</feature>
<dbReference type="PANTHER" id="PTHR42754">
    <property type="entry name" value="ENDOGLUCANASE"/>
    <property type="match status" value="1"/>
</dbReference>
<evidence type="ECO:0000256" key="1">
    <source>
        <dbReference type="ARBA" id="ARBA00022670"/>
    </source>
</evidence>
<dbReference type="SUPFAM" id="SSF52743">
    <property type="entry name" value="Subtilisin-like"/>
    <property type="match status" value="1"/>
</dbReference>
<feature type="domain" description="GEVED" evidence="9">
    <location>
        <begin position="687"/>
        <end position="763"/>
    </location>
</feature>
<evidence type="ECO:0000259" key="8">
    <source>
        <dbReference type="Pfam" id="PF18962"/>
    </source>
</evidence>
<dbReference type="Pfam" id="PF00082">
    <property type="entry name" value="Peptidase_S8"/>
    <property type="match status" value="1"/>
</dbReference>
<dbReference type="Gene3D" id="2.60.40.10">
    <property type="entry name" value="Immunoglobulins"/>
    <property type="match status" value="1"/>
</dbReference>
<dbReference type="GO" id="GO:0004252">
    <property type="term" value="F:serine-type endopeptidase activity"/>
    <property type="evidence" value="ECO:0007669"/>
    <property type="project" value="UniProtKB-UniRule"/>
</dbReference>
<evidence type="ECO:0000256" key="3">
    <source>
        <dbReference type="ARBA" id="ARBA00022825"/>
    </source>
</evidence>
<feature type="domain" description="Secretion system C-terminal sorting" evidence="8">
    <location>
        <begin position="1375"/>
        <end position="1451"/>
    </location>
</feature>
<dbReference type="RefSeq" id="WP_182415531.1">
    <property type="nucleotide sequence ID" value="NZ_CP055153.1"/>
</dbReference>
<evidence type="ECO:0000259" key="7">
    <source>
        <dbReference type="Pfam" id="PF01833"/>
    </source>
</evidence>
<dbReference type="Pfam" id="PF01833">
    <property type="entry name" value="TIG"/>
    <property type="match status" value="1"/>
</dbReference>
<reference evidence="10 11" key="2">
    <citation type="submission" date="2020-08" db="EMBL/GenBank/DDBJ databases">
        <title>Adhaeribacter dokdonensis sp. nov., isolated from the rhizosphere of Elymus tsukushiensis, a plant native to the Dokdo Islands, Republic of Korea.</title>
        <authorList>
            <person name="Ghim S.Y."/>
        </authorList>
    </citation>
    <scope>NUCLEOTIDE SEQUENCE [LARGE SCALE GENOMIC DNA]</scope>
    <source>
        <strain evidence="10 11">KUDC8001</strain>
    </source>
</reference>
<feature type="chain" id="PRO_5029855425" evidence="5">
    <location>
        <begin position="22"/>
        <end position="1454"/>
    </location>
</feature>
<dbReference type="PANTHER" id="PTHR42754:SF1">
    <property type="entry name" value="LIPOPROTEIN"/>
    <property type="match status" value="1"/>
</dbReference>
<dbReference type="InterPro" id="IPR022398">
    <property type="entry name" value="Peptidase_S8_His-AS"/>
</dbReference>
<feature type="domain" description="Peptidase S8/S53" evidence="6">
    <location>
        <begin position="244"/>
        <end position="523"/>
    </location>
</feature>
<dbReference type="Pfam" id="PF20009">
    <property type="entry name" value="GEVED"/>
    <property type="match status" value="2"/>
</dbReference>
<reference evidence="10 11" key="1">
    <citation type="submission" date="2020-06" db="EMBL/GenBank/DDBJ databases">
        <authorList>
            <person name="Hwang Y.J."/>
        </authorList>
    </citation>
    <scope>NUCLEOTIDE SEQUENCE [LARGE SCALE GENOMIC DNA]</scope>
    <source>
        <strain evidence="10 11">KUDC8001</strain>
    </source>
</reference>
<dbReference type="InterPro" id="IPR002909">
    <property type="entry name" value="IPT_dom"/>
</dbReference>
<keyword evidence="11" id="KW-1185">Reference proteome</keyword>
<gene>
    <name evidence="10" type="ORF">HUW48_09995</name>
</gene>
<dbReference type="InterPro" id="IPR023828">
    <property type="entry name" value="Peptidase_S8_Ser-AS"/>
</dbReference>
<feature type="signal peptide" evidence="5">
    <location>
        <begin position="1"/>
        <end position="21"/>
    </location>
</feature>
<name>A0A7L7L6E0_9BACT</name>
<evidence type="ECO:0000256" key="2">
    <source>
        <dbReference type="ARBA" id="ARBA00022801"/>
    </source>
</evidence>
<keyword evidence="5" id="KW-0732">Signal</keyword>
<dbReference type="Gene3D" id="3.40.50.200">
    <property type="entry name" value="Peptidase S8/S53 domain"/>
    <property type="match status" value="1"/>
</dbReference>
<dbReference type="PROSITE" id="PS00138">
    <property type="entry name" value="SUBTILASE_SER"/>
    <property type="match status" value="1"/>
</dbReference>
<dbReference type="CDD" id="cd00102">
    <property type="entry name" value="IPT"/>
    <property type="match status" value="1"/>
</dbReference>
<keyword evidence="3 4" id="KW-0720">Serine protease</keyword>
<dbReference type="KEGG" id="add:HUW48_09995"/>
<dbReference type="InterPro" id="IPR015500">
    <property type="entry name" value="Peptidase_S8_subtilisin-rel"/>
</dbReference>
<dbReference type="InterPro" id="IPR045474">
    <property type="entry name" value="GEVED"/>
</dbReference>
<dbReference type="EMBL" id="CP055153">
    <property type="protein sequence ID" value="QMU28343.1"/>
    <property type="molecule type" value="Genomic_DNA"/>
</dbReference>
<dbReference type="GO" id="GO:0006508">
    <property type="term" value="P:proteolysis"/>
    <property type="evidence" value="ECO:0007669"/>
    <property type="project" value="UniProtKB-KW"/>
</dbReference>
<comment type="similarity">
    <text evidence="4">Belongs to the peptidase S8 family.</text>
</comment>
<keyword evidence="2 4" id="KW-0378">Hydrolase</keyword>
<feature type="domain" description="GEVED" evidence="9">
    <location>
        <begin position="834"/>
        <end position="911"/>
    </location>
</feature>
<evidence type="ECO:0000313" key="10">
    <source>
        <dbReference type="EMBL" id="QMU28343.1"/>
    </source>
</evidence>
<evidence type="ECO:0000313" key="11">
    <source>
        <dbReference type="Proteomes" id="UP000514509"/>
    </source>
</evidence>
<feature type="domain" description="IPT/TIG" evidence="7">
    <location>
        <begin position="538"/>
        <end position="609"/>
    </location>
</feature>
<sequence>MKIKIFTFYWCLVLFNLTTLAQTKTELPAEYAYYRNGKKVLLTPKADEVFVTFASKVNLAKGKTLGIPLQNQITKVNQQDVFAPMNAVRYKVNSSKAGLTGNLSNVTQQFNSNQDVITAYPAFKIGKETVYVGNKLTYTLKKDGNQELVKAFLKSNKATLIEEIDLGDRKLYVVAIYKGGNVFTVANGLFEKSLVEYAEPDFTFTGHSDYLPNDIFYPSQWFLSQDSDADIDAPEAWDITAGSSSVVVAVIDGHGYDLSHPDLAGQIVNPYDATNNGNSPLPQNEYANHGTPCAGLIAGATNNRIGGSSVGNNIKVMPVMMGYNVETNGRWHTTADIIARAASRIINTPGLVAVSNSYTFGSNDFAATVEVSFSAMRYNSRSGLGAVILGSTGNDNKNTPILYPANYDFVVGVGASNVSDKRASFSNYGGYVDIVAPGVNTITTDRSGIAGYVNDDYTFFDGTSAACPVAAGVVGLMASLRPDYGASNYMIALQKSAEKVGGYEYLTLAGHPYGTWNNEMGYGRVNAFRALQFIQGLPLVYSFEPVGGPVGTSVKIKGKNFLGAGSVTFSGVSAQFTIVNESTIIATSPAGAGTGYIQVSNAAGTGTSPNQWLISAYCIPLYETPCTSGDFINNFSLNTLANNNSGCNGQAGNYINYDPVGTNTTCLLKGQSYTISMQGGPNLSQGFGVWLDCNNDGDFNDAGEFIYKSPTPGKGVFTGTVTIPSNATTGLRRLRVRTKYFSVLAANESCSTFNVGETEDYTVAIGYCVPTLNCQQGDYINNFSFNTLVHDDSGCDGTIGGYTNFPATGSLTTTVAKGKRYSLKVQAGSFPQGFGVWIDYNNDQDFEDAGELIYASPTASTEPYNTTITIPTNVSTGQRRLRVMSKYNTLVTNTDACSDFANGEVEDYTITIANTVVASSQWNKRFGGSGTDNFSKVIRTKDGGYLLGGHSPSPVTGDKSQGSRGGNDYWLVKTDAQGNKQWDKRYGGDDDDNLNALIATSDGGYLLGGNSLSIQTGDKSQGSRGSKDYWVVKVNASGVKQWDKRFGGTLDDDLRALIQLPSGEYILAGHTLSGDNGDKSEENWGASDFWVVKISSTGNKIWDKRFGGTGEDWLEAALLNSDGSLLLGGRSTSGSNGNKTQASRGGRDYWVIKINSSGTKQWDKRFGGSLNDDLQTIIRTSDGNYLLGGTSNSFASGDHSQTNQGGTDYWLVKMNSSGNKLWDKRFGGTEVEELQSLIQTTDGGYLLAGRSNSEKSADKSQGTHGGFDYWILKTNNNGTKQWDKRFGGNADDNLRSALQTADGGYLLGGRSNSDLSGDRTQPTQGSTDYWLVKVSPTGGAIAPPAEANSPVELAPEVTSVSEQAVEKKTFRLETYPNPFSDKLTVSFTPQKSEFITVKVYNSQGLEIKTLFQGSAEAGKKLELTWQVSSEKAGMYIVRFVSNSITTSQKVLLRK</sequence>
<dbReference type="Proteomes" id="UP000514509">
    <property type="component" value="Chromosome"/>
</dbReference>
<dbReference type="InterPro" id="IPR014756">
    <property type="entry name" value="Ig_E-set"/>
</dbReference>
<dbReference type="PROSITE" id="PS51892">
    <property type="entry name" value="SUBTILASE"/>
    <property type="match status" value="1"/>
</dbReference>
<dbReference type="PROSITE" id="PS00137">
    <property type="entry name" value="SUBTILASE_HIS"/>
    <property type="match status" value="1"/>
</dbReference>
<organism evidence="10 11">
    <name type="scientific">Adhaeribacter radiodurans</name>
    <dbReference type="NCBI Taxonomy" id="2745197"/>
    <lineage>
        <taxon>Bacteria</taxon>
        <taxon>Pseudomonadati</taxon>
        <taxon>Bacteroidota</taxon>
        <taxon>Cytophagia</taxon>
        <taxon>Cytophagales</taxon>
        <taxon>Hymenobacteraceae</taxon>
        <taxon>Adhaeribacter</taxon>
    </lineage>
</organism>
<dbReference type="PRINTS" id="PR00723">
    <property type="entry name" value="SUBTILISIN"/>
</dbReference>
<protein>
    <submittedName>
        <fullName evidence="10">S8 family serine peptidase</fullName>
    </submittedName>
</protein>